<keyword evidence="2" id="KW-0328">Glycosyltransferase</keyword>
<proteinExistence type="predicted"/>
<dbReference type="EC" id="2.4.-.-" evidence="2"/>
<sequence length="384" mass="45386">MGKNQINKSKDEIGILTFHNADNYGSVLQAYALLNTIKKITENSCSIINYSSDEQKGMYEIYLPSKGIKNHIKNLYIFLFQKKKRIMKKKSFEFFRTKYLDIDSEKACIGAKDIENMSIVVCGSDQIWNIHIKDFKDFYMLSELSNVKKISYAASMGGIDLNLTECEKKQIYKYLSDFSAISVRENISQKMLRGCDIDVEEVLIDPTFLISKNQWKMIMSKRKIKEKYIFFYSVDYNEDSVKIAQWYGKKFHMPVVIMYTSWHSYFICKEGIQWSGCTDVEDFLSLIYYSEFILSGSFHGTVFSIIFNKPFYRIQKKYKDKMVDDDRIHTLFSKLKIENREINIENYKSYCDKIYDIDFKLINQNINNERERSLLFLKKAFENS</sequence>
<keyword evidence="2" id="KW-0808">Transferase</keyword>
<keyword evidence="3" id="KW-1185">Reference proteome</keyword>
<evidence type="ECO:0000313" key="3">
    <source>
        <dbReference type="Proteomes" id="UP001614216"/>
    </source>
</evidence>
<reference evidence="2 3" key="1">
    <citation type="submission" date="2024-08" db="EMBL/GenBank/DDBJ databases">
        <authorList>
            <person name="Vancuren S.J."/>
            <person name="Allen-Vercoe E."/>
        </authorList>
    </citation>
    <scope>NUCLEOTIDE SEQUENCE [LARGE SCALE GENOMIC DNA]</scope>
    <source>
        <strain evidence="2 3">16-6-I_42_FAA</strain>
    </source>
</reference>
<organism evidence="2 3">
    <name type="scientific">Dorea amylophila</name>
    <dbReference type="NCBI Taxonomy" id="2981789"/>
    <lineage>
        <taxon>Bacteria</taxon>
        <taxon>Bacillati</taxon>
        <taxon>Bacillota</taxon>
        <taxon>Clostridia</taxon>
        <taxon>Lachnospirales</taxon>
        <taxon>Lachnospiraceae</taxon>
        <taxon>Dorea</taxon>
    </lineage>
</organism>
<gene>
    <name evidence="2" type="ORF">ACIF0M_14205</name>
</gene>
<dbReference type="InterPro" id="IPR007345">
    <property type="entry name" value="Polysacch_pyruvyl_Trfase"/>
</dbReference>
<name>A0ABW8B1W8_9FIRM</name>
<dbReference type="EMBL" id="JBITRD010000017">
    <property type="protein sequence ID" value="MFI7846646.1"/>
    <property type="molecule type" value="Genomic_DNA"/>
</dbReference>
<evidence type="ECO:0000313" key="2">
    <source>
        <dbReference type="EMBL" id="MFI7846646.1"/>
    </source>
</evidence>
<evidence type="ECO:0000259" key="1">
    <source>
        <dbReference type="Pfam" id="PF04230"/>
    </source>
</evidence>
<protein>
    <submittedName>
        <fullName evidence="2">Polysaccharide pyruvyl transferase family protein</fullName>
        <ecNumber evidence="2">2.4.-.-</ecNumber>
    </submittedName>
</protein>
<accession>A0ABW8B1W8</accession>
<dbReference type="GO" id="GO:0016757">
    <property type="term" value="F:glycosyltransferase activity"/>
    <property type="evidence" value="ECO:0007669"/>
    <property type="project" value="UniProtKB-KW"/>
</dbReference>
<dbReference type="RefSeq" id="WP_396570491.1">
    <property type="nucleotide sequence ID" value="NZ_JBITRD010000017.1"/>
</dbReference>
<feature type="domain" description="Polysaccharide pyruvyl transferase" evidence="1">
    <location>
        <begin position="23"/>
        <end position="313"/>
    </location>
</feature>
<dbReference type="Proteomes" id="UP001614216">
    <property type="component" value="Unassembled WGS sequence"/>
</dbReference>
<dbReference type="Pfam" id="PF04230">
    <property type="entry name" value="PS_pyruv_trans"/>
    <property type="match status" value="1"/>
</dbReference>
<comment type="caution">
    <text evidence="2">The sequence shown here is derived from an EMBL/GenBank/DDBJ whole genome shotgun (WGS) entry which is preliminary data.</text>
</comment>